<dbReference type="InterPro" id="IPR051191">
    <property type="entry name" value="DCAF12"/>
</dbReference>
<dbReference type="SUPFAM" id="SSF48452">
    <property type="entry name" value="TPR-like"/>
    <property type="match status" value="1"/>
</dbReference>
<dbReference type="PANTHER" id="PTHR19860:SF40">
    <property type="entry name" value="WD40 REPEAT-CONTAINING PROTEIN"/>
    <property type="match status" value="1"/>
</dbReference>
<dbReference type="InterPro" id="IPR019734">
    <property type="entry name" value="TPR_rpt"/>
</dbReference>
<dbReference type="SMART" id="SM00028">
    <property type="entry name" value="TPR"/>
    <property type="match status" value="4"/>
</dbReference>
<dbReference type="Gene3D" id="3.40.50.300">
    <property type="entry name" value="P-loop containing nucleotide triphosphate hydrolases"/>
    <property type="match status" value="1"/>
</dbReference>
<dbReference type="InterPro" id="IPR027417">
    <property type="entry name" value="P-loop_NTPase"/>
</dbReference>
<name>A0A7I8V6X5_9ANNE</name>
<comment type="caution">
    <text evidence="2">The sequence shown here is derived from an EMBL/GenBank/DDBJ whole genome shotgun (WGS) entry which is preliminary data.</text>
</comment>
<dbReference type="Proteomes" id="UP000549394">
    <property type="component" value="Unassembled WGS sequence"/>
</dbReference>
<organism evidence="2 3">
    <name type="scientific">Dimorphilus gyrociliatus</name>
    <dbReference type="NCBI Taxonomy" id="2664684"/>
    <lineage>
        <taxon>Eukaryota</taxon>
        <taxon>Metazoa</taxon>
        <taxon>Spiralia</taxon>
        <taxon>Lophotrochozoa</taxon>
        <taxon>Annelida</taxon>
        <taxon>Polychaeta</taxon>
        <taxon>Polychaeta incertae sedis</taxon>
        <taxon>Dinophilidae</taxon>
        <taxon>Dimorphilus</taxon>
    </lineage>
</organism>
<keyword evidence="1" id="KW-0677">Repeat</keyword>
<evidence type="ECO:0000256" key="1">
    <source>
        <dbReference type="ARBA" id="ARBA00022737"/>
    </source>
</evidence>
<dbReference type="SUPFAM" id="SSF52540">
    <property type="entry name" value="P-loop containing nucleoside triphosphate hydrolases"/>
    <property type="match status" value="1"/>
</dbReference>
<dbReference type="OrthoDB" id="2325716at2759"/>
<gene>
    <name evidence="2" type="ORF">DGYR_LOCUS778</name>
</gene>
<proteinExistence type="predicted"/>
<dbReference type="GO" id="GO:0080008">
    <property type="term" value="C:Cul4-RING E3 ubiquitin ligase complex"/>
    <property type="evidence" value="ECO:0007669"/>
    <property type="project" value="TreeGrafter"/>
</dbReference>
<keyword evidence="3" id="KW-1185">Reference proteome</keyword>
<reference evidence="2 3" key="1">
    <citation type="submission" date="2020-08" db="EMBL/GenBank/DDBJ databases">
        <authorList>
            <person name="Hejnol A."/>
        </authorList>
    </citation>
    <scope>NUCLEOTIDE SEQUENCE [LARGE SCALE GENOMIC DNA]</scope>
</reference>
<dbReference type="EMBL" id="CAJFCJ010000001">
    <property type="protein sequence ID" value="CAD5111488.1"/>
    <property type="molecule type" value="Genomic_DNA"/>
</dbReference>
<accession>A0A7I8V6X5</accession>
<evidence type="ECO:0000313" key="2">
    <source>
        <dbReference type="EMBL" id="CAD5111488.1"/>
    </source>
</evidence>
<dbReference type="Gene3D" id="1.25.40.10">
    <property type="entry name" value="Tetratricopeptide repeat domain"/>
    <property type="match status" value="1"/>
</dbReference>
<protein>
    <submittedName>
        <fullName evidence="2">DgyrCDS796</fullName>
    </submittedName>
</protein>
<sequence>MNSLNDNRENETVIYIYITSSPFGMEKEKEELKRNYLPEIESICRTNNITLSLIDLLEEKEESADPIQIISRQLNKLSEADMLIEFDGKSYWWYAKNNNVFQKNFEETVQKYSQADNLKDFSILDQDLGLDQLNKVEKIPTCFCFGEKSCKKINKSEDSLFDHTSEEDIKLESEEVLTKMNQIINKSESTIKKTLGVKMDYETPEKGAEFLFKCISTHLNGFLVNRIKLEFDNIQWSVMKPHENYSFIRHQAYVEDSAAFNRLNNHINNPLAMPLCIIGKAGCGKSSLLANWKKFQTDFQKNYGLLLFHIGCKKETKTVKNILLSSIAFFYEILGKPSPLIQFELGFQTIVESLERLMEEFNTLFKKKPILLFDGLDRLEKSPSSPALYWITDRMIKLGCFIFSSRYSDNYHLHVMENRSFEMYEIFVTEKLKKGVYKKMFDDGKVKRTKIPCKLILEIKEADNLSIFKSILSESTALKDINFKTSSVLSTKSIEDLFKQSLDRLEKEFNAEEFIRKTLCALSLLNYGLTENQLRNYSKLKKQVWTPFFQSLKQFLICKDDVWQIENGKFRKAIEMKYFPTKYKLLHEERALANYLLSLYNEQKSNEEFSLSFLNELSFSLMKMKDKTELSKLINTERFFEFISLKCDLFLEVIPHFPIEKCNQLGLNVTRVIFEMIVKTYQRDEFVQAGHVLEFILSNLNLSVKNFIKFLMNYNNPCKKVQKLIKDLNQIFDLFQDLKNAFKCVEQFKILKDSEKCKLSISNASDIIKHEAFKSLIVQRAIMYKKLSLLYYDEGDFDEAYNLTEKYLKNIKDRLFDENPMEIIETMFKLSKIEKDRKNFTSAERYYLKIIDLFKKIGRKDCLLFADACLEIGIIENRKGDSNYERSFDFFSKSLDIFKRKLNNFNRNIKVVKAFEGLGYCLLKLQRYQLMEKYLWQAVENRTTMRYYESVPAYYDDLIDNYWKRKEVFKARRLFTVMPNGNQHTPKNVAALAIKQKMTRNLKSIFPDTVYTQTMNKCERWPVLNIDKSSK</sequence>
<dbReference type="InterPro" id="IPR011990">
    <property type="entry name" value="TPR-like_helical_dom_sf"/>
</dbReference>
<dbReference type="AlphaFoldDB" id="A0A7I8V6X5"/>
<dbReference type="PANTHER" id="PTHR19860">
    <property type="entry name" value="DDB1- AND CUL4-ASSOCIATED FACTOR 12-RELATED"/>
    <property type="match status" value="1"/>
</dbReference>
<evidence type="ECO:0000313" key="3">
    <source>
        <dbReference type="Proteomes" id="UP000549394"/>
    </source>
</evidence>